<accession>A0AAD2DZP8</accession>
<comment type="similarity">
    <text evidence="1">Belongs to the IWR1/SLC7A6OS family.</text>
</comment>
<dbReference type="Proteomes" id="UP000834106">
    <property type="component" value="Chromosome 11"/>
</dbReference>
<keyword evidence="5" id="KW-1185">Reference proteome</keyword>
<feature type="domain" description="Transcription factor Iwr1" evidence="3">
    <location>
        <begin position="223"/>
        <end position="286"/>
    </location>
</feature>
<feature type="region of interest" description="Disordered" evidence="2">
    <location>
        <begin position="247"/>
        <end position="351"/>
    </location>
</feature>
<feature type="compositionally biased region" description="Basic and acidic residues" evidence="2">
    <location>
        <begin position="313"/>
        <end position="329"/>
    </location>
</feature>
<evidence type="ECO:0000313" key="5">
    <source>
        <dbReference type="Proteomes" id="UP000834106"/>
    </source>
</evidence>
<protein>
    <recommendedName>
        <fullName evidence="3">Transcription factor Iwr1 domain-containing protein</fullName>
    </recommendedName>
</protein>
<organism evidence="4 5">
    <name type="scientific">Fraxinus pennsylvanica</name>
    <dbReference type="NCBI Taxonomy" id="56036"/>
    <lineage>
        <taxon>Eukaryota</taxon>
        <taxon>Viridiplantae</taxon>
        <taxon>Streptophyta</taxon>
        <taxon>Embryophyta</taxon>
        <taxon>Tracheophyta</taxon>
        <taxon>Spermatophyta</taxon>
        <taxon>Magnoliopsida</taxon>
        <taxon>eudicotyledons</taxon>
        <taxon>Gunneridae</taxon>
        <taxon>Pentapetalae</taxon>
        <taxon>asterids</taxon>
        <taxon>lamiids</taxon>
        <taxon>Lamiales</taxon>
        <taxon>Oleaceae</taxon>
        <taxon>Oleeae</taxon>
        <taxon>Fraxinus</taxon>
    </lineage>
</organism>
<evidence type="ECO:0000313" key="4">
    <source>
        <dbReference type="EMBL" id="CAI9770758.1"/>
    </source>
</evidence>
<dbReference type="Pfam" id="PF08574">
    <property type="entry name" value="Iwr1"/>
    <property type="match status" value="1"/>
</dbReference>
<dbReference type="PANTHER" id="PTHR31934">
    <property type="entry name" value="ALPHA/BETA-HYDROLASES SUPERFAMILY PROTEIN"/>
    <property type="match status" value="1"/>
</dbReference>
<proteinExistence type="inferred from homology"/>
<evidence type="ECO:0000256" key="2">
    <source>
        <dbReference type="SAM" id="MobiDB-lite"/>
    </source>
</evidence>
<feature type="compositionally biased region" description="Acidic residues" evidence="2">
    <location>
        <begin position="252"/>
        <end position="274"/>
    </location>
</feature>
<dbReference type="AlphaFoldDB" id="A0AAD2DZP8"/>
<dbReference type="PANTHER" id="PTHR31934:SF2">
    <property type="entry name" value="RNA-DIRECTED DNA METHYLATION 4"/>
    <property type="match status" value="1"/>
</dbReference>
<gene>
    <name evidence="4" type="ORF">FPE_LOCUS18188</name>
</gene>
<evidence type="ECO:0000256" key="1">
    <source>
        <dbReference type="ARBA" id="ARBA00010218"/>
    </source>
</evidence>
<feature type="compositionally biased region" description="Acidic residues" evidence="2">
    <location>
        <begin position="282"/>
        <end position="291"/>
    </location>
</feature>
<sequence length="351" mass="40152">MDDGTAIKANKDKPVIVRVKRKASQSLLDAFWLEINERPIKRPLLDFEKLSISGSSSSRVEELKTKKVLVRHVETVITSEVTVDVLRSFVPNSSDALELKEKNGGRRCTLKTENKQEQLLVKARQRQEVLSKNARFEQIWRSRKGKKEAVEDEAVHEMYRLYDVVRVDAEKKENEVQQKEDTELEDHRMMAQYLPLLRDVLPTAAVEIEDDINNYASRRAFSDDYVYDFYAVKGDANITEADSASQFPLVQVDDDDTFYNGPDDSEYETDDSNAEDNPLNEYPDEETSEDGDISRSSGEKSEAESSSSNNQSEECKSGSHTYYNEHEDTGPYDWSDNADSLFEDDMYLDGD</sequence>
<reference evidence="4" key="1">
    <citation type="submission" date="2023-05" db="EMBL/GenBank/DDBJ databases">
        <authorList>
            <person name="Huff M."/>
        </authorList>
    </citation>
    <scope>NUCLEOTIDE SEQUENCE</scope>
</reference>
<dbReference type="InterPro" id="IPR013883">
    <property type="entry name" value="TF_Iwr1_dom"/>
</dbReference>
<feature type="compositionally biased region" description="Acidic residues" evidence="2">
    <location>
        <begin position="341"/>
        <end position="351"/>
    </location>
</feature>
<dbReference type="EMBL" id="OU503046">
    <property type="protein sequence ID" value="CAI9770758.1"/>
    <property type="molecule type" value="Genomic_DNA"/>
</dbReference>
<evidence type="ECO:0000259" key="3">
    <source>
        <dbReference type="Pfam" id="PF08574"/>
    </source>
</evidence>
<name>A0AAD2DZP8_9LAMI</name>